<keyword evidence="6" id="KW-1185">Reference proteome</keyword>
<evidence type="ECO:0000313" key="5">
    <source>
        <dbReference type="EMBL" id="RVU34003.1"/>
    </source>
</evidence>
<comment type="caution">
    <text evidence="5">The sequence shown here is derived from an EMBL/GenBank/DDBJ whole genome shotgun (WGS) entry which is preliminary data.</text>
</comment>
<keyword evidence="3 5" id="KW-0067">ATP-binding</keyword>
<dbReference type="InterPro" id="IPR027417">
    <property type="entry name" value="P-loop_NTPase"/>
</dbReference>
<reference evidence="6" key="1">
    <citation type="submission" date="2019-01" db="EMBL/GenBank/DDBJ databases">
        <title>Gri0909 isolated from a small marine red alga.</title>
        <authorList>
            <person name="Kim J."/>
            <person name="Jeong S.E."/>
            <person name="Jeon C.O."/>
        </authorList>
    </citation>
    <scope>NUCLEOTIDE SEQUENCE [LARGE SCALE GENOMIC DNA]</scope>
    <source>
        <strain evidence="6">Gri0909</strain>
    </source>
</reference>
<dbReference type="EMBL" id="SADE01000004">
    <property type="protein sequence ID" value="RVU34003.1"/>
    <property type="molecule type" value="Genomic_DNA"/>
</dbReference>
<evidence type="ECO:0000256" key="2">
    <source>
        <dbReference type="ARBA" id="ARBA00022741"/>
    </source>
</evidence>
<dbReference type="Pfam" id="PF00005">
    <property type="entry name" value="ABC_tran"/>
    <property type="match status" value="1"/>
</dbReference>
<dbReference type="Proteomes" id="UP000287447">
    <property type="component" value="Unassembled WGS sequence"/>
</dbReference>
<dbReference type="SUPFAM" id="SSF52540">
    <property type="entry name" value="P-loop containing nucleoside triphosphate hydrolases"/>
    <property type="match status" value="1"/>
</dbReference>
<evidence type="ECO:0000256" key="3">
    <source>
        <dbReference type="ARBA" id="ARBA00022840"/>
    </source>
</evidence>
<dbReference type="GO" id="GO:0005886">
    <property type="term" value="C:plasma membrane"/>
    <property type="evidence" value="ECO:0007669"/>
    <property type="project" value="TreeGrafter"/>
</dbReference>
<keyword evidence="1" id="KW-0813">Transport</keyword>
<keyword evidence="2" id="KW-0547">Nucleotide-binding</keyword>
<dbReference type="AlphaFoldDB" id="A0A437QHF6"/>
<gene>
    <name evidence="5" type="ORF">EOI86_23050</name>
</gene>
<organism evidence="5 6">
    <name type="scientific">Hwanghaeella grinnelliae</name>
    <dbReference type="NCBI Taxonomy" id="2500179"/>
    <lineage>
        <taxon>Bacteria</taxon>
        <taxon>Pseudomonadati</taxon>
        <taxon>Pseudomonadota</taxon>
        <taxon>Alphaproteobacteria</taxon>
        <taxon>Rhodospirillales</taxon>
        <taxon>Rhodospirillaceae</taxon>
        <taxon>Hwanghaeella</taxon>
    </lineage>
</organism>
<name>A0A437QHF6_9PROT</name>
<proteinExistence type="predicted"/>
<dbReference type="InterPro" id="IPR051120">
    <property type="entry name" value="ABC_AA/LPS_Transport"/>
</dbReference>
<dbReference type="Gene3D" id="3.40.50.300">
    <property type="entry name" value="P-loop containing nucleotide triphosphate hydrolases"/>
    <property type="match status" value="1"/>
</dbReference>
<dbReference type="PANTHER" id="PTHR45772">
    <property type="entry name" value="CONSERVED COMPONENT OF ABC TRANSPORTER FOR NATURAL AMINO ACIDS-RELATED"/>
    <property type="match status" value="1"/>
</dbReference>
<evidence type="ECO:0000256" key="1">
    <source>
        <dbReference type="ARBA" id="ARBA00022448"/>
    </source>
</evidence>
<dbReference type="PROSITE" id="PS50893">
    <property type="entry name" value="ABC_TRANSPORTER_2"/>
    <property type="match status" value="1"/>
</dbReference>
<dbReference type="SMART" id="SM00382">
    <property type="entry name" value="AAA"/>
    <property type="match status" value="1"/>
</dbReference>
<evidence type="ECO:0000259" key="4">
    <source>
        <dbReference type="PROSITE" id="PS50893"/>
    </source>
</evidence>
<protein>
    <submittedName>
        <fullName evidence="5">ATP-binding cassette domain-containing protein</fullName>
    </submittedName>
</protein>
<dbReference type="GO" id="GO:0016887">
    <property type="term" value="F:ATP hydrolysis activity"/>
    <property type="evidence" value="ECO:0007669"/>
    <property type="project" value="InterPro"/>
</dbReference>
<dbReference type="InterPro" id="IPR003439">
    <property type="entry name" value="ABC_transporter-like_ATP-bd"/>
</dbReference>
<dbReference type="InterPro" id="IPR003593">
    <property type="entry name" value="AAA+_ATPase"/>
</dbReference>
<dbReference type="OrthoDB" id="9779872at2"/>
<dbReference type="RefSeq" id="WP_127768033.1">
    <property type="nucleotide sequence ID" value="NZ_SADE01000004.1"/>
</dbReference>
<dbReference type="GO" id="GO:0005524">
    <property type="term" value="F:ATP binding"/>
    <property type="evidence" value="ECO:0007669"/>
    <property type="project" value="UniProtKB-KW"/>
</dbReference>
<evidence type="ECO:0000313" key="6">
    <source>
        <dbReference type="Proteomes" id="UP000287447"/>
    </source>
</evidence>
<sequence length="255" mass="28028">MTAILRAESLYKSFGAVNAADNINITIDEGEVIGVIGANGAGKTTFVNMVTGYLAPTSGKLFFYDRDITGFNPKDATEIGICRSFQIPQLFSSGTTFDNLMIAMGIAEEGTMPFWKPLATDERAKRCEEILARYEILEYRDQIAQTLSQGVRKLLDIAMASVHNPKMLMLDEPTSGVTAAEKFSIMDIVVTALKQQDVTILFVEHDMEIISRYATRVLAFYDGRIIADAKPEDALADEQVRQFVIGETVHAPVAG</sequence>
<feature type="domain" description="ABC transporter" evidence="4">
    <location>
        <begin position="5"/>
        <end position="247"/>
    </location>
</feature>
<accession>A0A437QHF6</accession>